<proteinExistence type="predicted"/>
<dbReference type="InParanoid" id="A0A1D3D887"/>
<comment type="caution">
    <text evidence="1">The sequence shown here is derived from an EMBL/GenBank/DDBJ whole genome shotgun (WGS) entry which is preliminary data.</text>
</comment>
<protein>
    <submittedName>
        <fullName evidence="1">Uncharacterized protein</fullName>
    </submittedName>
</protein>
<organism evidence="1 2">
    <name type="scientific">Cyclospora cayetanensis</name>
    <dbReference type="NCBI Taxonomy" id="88456"/>
    <lineage>
        <taxon>Eukaryota</taxon>
        <taxon>Sar</taxon>
        <taxon>Alveolata</taxon>
        <taxon>Apicomplexa</taxon>
        <taxon>Conoidasida</taxon>
        <taxon>Coccidia</taxon>
        <taxon>Eucoccidiorida</taxon>
        <taxon>Eimeriorina</taxon>
        <taxon>Eimeriidae</taxon>
        <taxon>Cyclospora</taxon>
    </lineage>
</organism>
<gene>
    <name evidence="1" type="ORF">cyc_03290</name>
</gene>
<dbReference type="Proteomes" id="UP000095192">
    <property type="component" value="Unassembled WGS sequence"/>
</dbReference>
<accession>A0A1D3D887</accession>
<dbReference type="AlphaFoldDB" id="A0A1D3D887"/>
<dbReference type="EMBL" id="JROU02000314">
    <property type="protein sequence ID" value="OEH79666.1"/>
    <property type="molecule type" value="Genomic_DNA"/>
</dbReference>
<reference evidence="1 2" key="1">
    <citation type="journal article" date="2016" name="BMC Genomics">
        <title>Comparative genomics reveals Cyclospora cayetanensis possesses coccidia-like metabolism and invasion components but unique surface antigens.</title>
        <authorList>
            <person name="Liu S."/>
            <person name="Wang L."/>
            <person name="Zheng H."/>
            <person name="Xu Z."/>
            <person name="Roellig D.M."/>
            <person name="Li N."/>
            <person name="Frace M.A."/>
            <person name="Tang K."/>
            <person name="Arrowood M.J."/>
            <person name="Moss D.M."/>
            <person name="Zhang L."/>
            <person name="Feng Y."/>
            <person name="Xiao L."/>
        </authorList>
    </citation>
    <scope>NUCLEOTIDE SEQUENCE [LARGE SCALE GENOMIC DNA]</scope>
    <source>
        <strain evidence="1 2">CHN_HEN01</strain>
    </source>
</reference>
<name>A0A1D3D887_9EIME</name>
<evidence type="ECO:0000313" key="1">
    <source>
        <dbReference type="EMBL" id="OEH79666.1"/>
    </source>
</evidence>
<evidence type="ECO:0000313" key="2">
    <source>
        <dbReference type="Proteomes" id="UP000095192"/>
    </source>
</evidence>
<dbReference type="VEuPathDB" id="ToxoDB:cyc_03290"/>
<keyword evidence="2" id="KW-1185">Reference proteome</keyword>
<sequence>MSTSEESDFEDACRGMECTTTTEVDAKAAVLCTSSALSRPRHPRLPGVDTEENSLLTGDAGKNSNAAALRSVLSLVPSSPTGTPARAAALAEDRKASSEDARISILGLTMVKARLLSFLTAYTPQGTTRDTGTMRLMMPLMKEPQTPKRVDVKILDIRLQRSQHKGRSKRQGMGRRREAKLHPSYCHEAAEFPAVLGGGLRSAIRKAGYEQGQQKLEKEESFPPNMLPASYFKNRARCEERGCERRAESSQGQLLQLQEPVLRAAAHHASKN</sequence>